<dbReference type="GO" id="GO:0016020">
    <property type="term" value="C:membrane"/>
    <property type="evidence" value="ECO:0007669"/>
    <property type="project" value="UniProtKB-SubCell"/>
</dbReference>
<keyword evidence="6" id="KW-0547">Nucleotide-binding</keyword>
<gene>
    <name evidence="13" type="ORF">KC19_5G063200</name>
</gene>
<feature type="compositionally biased region" description="Basic residues" evidence="10">
    <location>
        <begin position="32"/>
        <end position="42"/>
    </location>
</feature>
<comment type="subcellular location">
    <subcellularLocation>
        <location evidence="1">Membrane</location>
        <topology evidence="1">Multi-pass membrane protein</topology>
    </subcellularLocation>
</comment>
<dbReference type="CDD" id="cd03232">
    <property type="entry name" value="ABCG_PDR_domain2"/>
    <property type="match status" value="1"/>
</dbReference>
<comment type="caution">
    <text evidence="13">The sequence shown here is derived from an EMBL/GenBank/DDBJ whole genome shotgun (WGS) entry which is preliminary data.</text>
</comment>
<feature type="transmembrane region" description="Helical" evidence="11">
    <location>
        <begin position="1514"/>
        <end position="1537"/>
    </location>
</feature>
<name>A0A8T0HZK5_CERPU</name>
<evidence type="ECO:0000256" key="9">
    <source>
        <dbReference type="ARBA" id="ARBA00023136"/>
    </source>
</evidence>
<keyword evidence="5" id="KW-0677">Repeat</keyword>
<evidence type="ECO:0000259" key="12">
    <source>
        <dbReference type="PROSITE" id="PS50893"/>
    </source>
</evidence>
<feature type="transmembrane region" description="Helical" evidence="11">
    <location>
        <begin position="1463"/>
        <end position="1482"/>
    </location>
</feature>
<keyword evidence="9 11" id="KW-0472">Membrane</keyword>
<feature type="domain" description="ABC transporter" evidence="12">
    <location>
        <begin position="943"/>
        <end position="1196"/>
    </location>
</feature>
<feature type="transmembrane region" description="Helical" evidence="11">
    <location>
        <begin position="1404"/>
        <end position="1424"/>
    </location>
</feature>
<feature type="transmembrane region" description="Helical" evidence="11">
    <location>
        <begin position="648"/>
        <end position="675"/>
    </location>
</feature>
<feature type="compositionally biased region" description="Basic residues" evidence="10">
    <location>
        <begin position="858"/>
        <end position="870"/>
    </location>
</feature>
<reference evidence="13" key="1">
    <citation type="submission" date="2020-06" db="EMBL/GenBank/DDBJ databases">
        <title>WGS assembly of Ceratodon purpureus strain R40.</title>
        <authorList>
            <person name="Carey S.B."/>
            <person name="Jenkins J."/>
            <person name="Shu S."/>
            <person name="Lovell J.T."/>
            <person name="Sreedasyam A."/>
            <person name="Maumus F."/>
            <person name="Tiley G.P."/>
            <person name="Fernandez-Pozo N."/>
            <person name="Barry K."/>
            <person name="Chen C."/>
            <person name="Wang M."/>
            <person name="Lipzen A."/>
            <person name="Daum C."/>
            <person name="Saski C.A."/>
            <person name="Payton A.C."/>
            <person name="Mcbreen J.C."/>
            <person name="Conrad R.E."/>
            <person name="Kollar L.M."/>
            <person name="Olsson S."/>
            <person name="Huttunen S."/>
            <person name="Landis J.B."/>
            <person name="Wickett N.J."/>
            <person name="Johnson M.G."/>
            <person name="Rensing S.A."/>
            <person name="Grimwood J."/>
            <person name="Schmutz J."/>
            <person name="Mcdaniel S.F."/>
        </authorList>
    </citation>
    <scope>NUCLEOTIDE SEQUENCE</scope>
    <source>
        <strain evidence="13">R40</strain>
    </source>
</reference>
<evidence type="ECO:0000256" key="6">
    <source>
        <dbReference type="ARBA" id="ARBA00022741"/>
    </source>
</evidence>
<evidence type="ECO:0000256" key="3">
    <source>
        <dbReference type="ARBA" id="ARBA00022448"/>
    </source>
</evidence>
<organism evidence="13 14">
    <name type="scientific">Ceratodon purpureus</name>
    <name type="common">Fire moss</name>
    <name type="synonym">Dicranum purpureum</name>
    <dbReference type="NCBI Taxonomy" id="3225"/>
    <lineage>
        <taxon>Eukaryota</taxon>
        <taxon>Viridiplantae</taxon>
        <taxon>Streptophyta</taxon>
        <taxon>Embryophyta</taxon>
        <taxon>Bryophyta</taxon>
        <taxon>Bryophytina</taxon>
        <taxon>Bryopsida</taxon>
        <taxon>Dicranidae</taxon>
        <taxon>Pseudoditrichales</taxon>
        <taxon>Ditrichaceae</taxon>
        <taxon>Ceratodon</taxon>
    </lineage>
</organism>
<feature type="transmembrane region" description="Helical" evidence="11">
    <location>
        <begin position="800"/>
        <end position="827"/>
    </location>
</feature>
<dbReference type="EMBL" id="CM026425">
    <property type="protein sequence ID" value="KAG0576207.1"/>
    <property type="molecule type" value="Genomic_DNA"/>
</dbReference>
<keyword evidence="7" id="KW-0067">ATP-binding</keyword>
<dbReference type="FunFam" id="3.40.50.300:FF:000179">
    <property type="entry name" value="ABC transporter G family member 34"/>
    <property type="match status" value="1"/>
</dbReference>
<feature type="compositionally biased region" description="Basic and acidic residues" evidence="10">
    <location>
        <begin position="844"/>
        <end position="857"/>
    </location>
</feature>
<keyword evidence="14" id="KW-1185">Reference proteome</keyword>
<dbReference type="Gene3D" id="3.40.50.300">
    <property type="entry name" value="P-loop containing nucleotide triphosphate hydrolases"/>
    <property type="match status" value="2"/>
</dbReference>
<evidence type="ECO:0000313" key="14">
    <source>
        <dbReference type="Proteomes" id="UP000822688"/>
    </source>
</evidence>
<comment type="similarity">
    <text evidence="2">Belongs to the ABC transporter superfamily. ABCG family. PDR (TC 3.A.1.205) subfamily.</text>
</comment>
<dbReference type="GO" id="GO:0005524">
    <property type="term" value="F:ATP binding"/>
    <property type="evidence" value="ECO:0007669"/>
    <property type="project" value="UniProtKB-KW"/>
</dbReference>
<keyword evidence="8 11" id="KW-1133">Transmembrane helix</keyword>
<dbReference type="InterPro" id="IPR043926">
    <property type="entry name" value="ABCG_dom"/>
</dbReference>
<dbReference type="Pfam" id="PF08370">
    <property type="entry name" value="PDR_assoc"/>
    <property type="match status" value="1"/>
</dbReference>
<dbReference type="Pfam" id="PF19055">
    <property type="entry name" value="ABC2_membrane_7"/>
    <property type="match status" value="2"/>
</dbReference>
<sequence length="1545" mass="173534">MASEKVDKEDLELGNEGREAATPRDVISNASSRRHSLSRSVHHTGNSACHSVSSARSSFSKSARGVGLFGGSNPFESEARDSSVGNDEDELKWAALEKLPTYNRLRTSVFTKDTGSIRHVDVKDLSTHDFNHLLEKFHHTTDDESEQLLVKVRKRLDRVGIELPTVEVRYEDLSVQANCHVGNRGLPTLLNVVRDIVESFLDLLHILPTKKQKLTILDNVSGSIKPGRMTLLLGPPSSGKTTLLLALAGKLDHNLKVKGSVTYNGHSLKEFVPQKTSAYVSQNDLHVGELTVRETLDFSAHVQGVGPQFEILEEVTKREKQAGLRPDADVDTYMKATALPGTNGSLAVEYTLRMLGLDICADTIVGDDMRRGISGGQKKRVTTGEMIVGPMKVLFMDEISTGLDSSTTFNIVKSLRRFTHELSATVLISLLQPAPETFNLFDDVLLLSESQVVYHGPISHVAEFFESCGFKSPERKGIADFLQEVTSRKDQEQYWIDKRKPYRYVPVKKFKEEFQQFHIGTKMKDELADPYDRAKSHPSALAKQKFTISKLDLFRATFNREVVLMKRNSIVFFVKAFQITVGAFISMTVFFRTRLHQNSVGDSGSLYLNALFYAVVVMMFTGFGELASTIQRLPVLVRQRDMLFAPAWAYSVSAMVLSIPVSVLECGIFTCMTYYVTGYAPEASRFFKQFLLLFLIQQQAGGMFRFIGGICRTITLGYTLGWIVLLIFFMLGGFIMPRPSLPIWWRWGYWISNLSYSVNAIAVNELRAPRWDKLDLASSIPGRSVGVSVLKSYGQHIEAYWYWLGVGALIGFYILFNIGFTLSLGYMPALGKPQAIMSEEELAEKEANRTGEVLDKSKSRRSSSRARKSAQGRSLADIMSERKGGMTPSSRSRRESVDHRQSMDQTRVSTDQRSEPDIEDVESVADAGTVQRGMILPFTPLSISFDDVSYYVDMPAEMRSAEVTETRLQLLTKITGAFRPGVLTALVGVSGAGKTTLMDVLAGRKTGGYIEGDIRISGYPKNQETFARISGYCEQTDIHSPQITVRESLIYSAWLRLAAEIDAESKMAFVEEVLELVELKPLENALVGLPGISGLSTEQRKRLTIAVELVANPSIIFMDEPTSGLDARAAAIVMRCVRNTVNTGRTVVCTIHQPSIDIFEAFDELLLLKRGGQVIYAGELGHNSKKLVEYFEVIPGVAKISDGYNPATWMLEVSSVEEEMQLGVDFADIYLKSQLYQRNKVLVNELRVPPPGSTDLSFPTKFPLNFIQQLWCILWKQNLTYWRSPDYNLVRGAFTFSTALICGSIFWGVGKKFSTSSELIITMGALYGSTLFICFNNAGTVQAMVSIERTVHYREKAAGMYSSIPYALAQVIIEFPYVLVQTTVYGIITYAMLQFEWTAAKFFWYYYILFISLLIYTFYGMMMVALTPNFILASIVSAFFYTLFNLFTGFLIPRPDIPPWWIWYYWFCPLAWTIYGLVASQFGDYDTPLRIVGSTDMMTVKDYLRHSFGFKHEFLAAVGPVLFLWMIFFAGIFIFAIKFLNFQRR</sequence>
<proteinExistence type="inferred from homology"/>
<dbReference type="FunFam" id="3.40.50.300:FF:000059">
    <property type="entry name" value="ABC transporter G family member 40"/>
    <property type="match status" value="1"/>
</dbReference>
<evidence type="ECO:0000256" key="7">
    <source>
        <dbReference type="ARBA" id="ARBA00022840"/>
    </source>
</evidence>
<dbReference type="SMART" id="SM00382">
    <property type="entry name" value="AAA"/>
    <property type="match status" value="2"/>
</dbReference>
<dbReference type="InterPro" id="IPR027417">
    <property type="entry name" value="P-loop_NTPase"/>
</dbReference>
<keyword evidence="3" id="KW-0813">Transport</keyword>
<feature type="transmembrane region" description="Helical" evidence="11">
    <location>
        <begin position="1319"/>
        <end position="1347"/>
    </location>
</feature>
<dbReference type="InterPro" id="IPR003439">
    <property type="entry name" value="ABC_transporter-like_ATP-bd"/>
</dbReference>
<dbReference type="GO" id="GO:0140359">
    <property type="term" value="F:ABC-type transporter activity"/>
    <property type="evidence" value="ECO:0007669"/>
    <property type="project" value="InterPro"/>
</dbReference>
<dbReference type="SUPFAM" id="SSF52540">
    <property type="entry name" value="P-loop containing nucleoside triphosphate hydrolases"/>
    <property type="match status" value="2"/>
</dbReference>
<dbReference type="InterPro" id="IPR029481">
    <property type="entry name" value="ABC_trans_N"/>
</dbReference>
<evidence type="ECO:0000256" key="1">
    <source>
        <dbReference type="ARBA" id="ARBA00004141"/>
    </source>
</evidence>
<feature type="compositionally biased region" description="Basic and acidic residues" evidence="10">
    <location>
        <begin position="892"/>
        <end position="902"/>
    </location>
</feature>
<feature type="transmembrane region" description="Helical" evidence="11">
    <location>
        <begin position="1430"/>
        <end position="1451"/>
    </location>
</feature>
<dbReference type="InterPro" id="IPR013525">
    <property type="entry name" value="ABC2_TM"/>
</dbReference>
<dbReference type="Proteomes" id="UP000822688">
    <property type="component" value="Chromosome 5"/>
</dbReference>
<dbReference type="PANTHER" id="PTHR48040:SF28">
    <property type="entry name" value="ABC TRANSPORTER G FAMILY MEMBER 39-LIKE"/>
    <property type="match status" value="1"/>
</dbReference>
<protein>
    <recommendedName>
        <fullName evidence="12">ABC transporter domain-containing protein</fullName>
    </recommendedName>
</protein>
<evidence type="ECO:0000256" key="5">
    <source>
        <dbReference type="ARBA" id="ARBA00022737"/>
    </source>
</evidence>
<dbReference type="Pfam" id="PF01061">
    <property type="entry name" value="ABC2_membrane"/>
    <property type="match status" value="2"/>
</dbReference>
<feature type="transmembrane region" description="Helical" evidence="11">
    <location>
        <begin position="606"/>
        <end position="627"/>
    </location>
</feature>
<evidence type="ECO:0000256" key="8">
    <source>
        <dbReference type="ARBA" id="ARBA00022989"/>
    </source>
</evidence>
<feature type="transmembrane region" description="Helical" evidence="11">
    <location>
        <begin position="570"/>
        <end position="591"/>
    </location>
</feature>
<dbReference type="GO" id="GO:0016887">
    <property type="term" value="F:ATP hydrolysis activity"/>
    <property type="evidence" value="ECO:0007669"/>
    <property type="project" value="InterPro"/>
</dbReference>
<feature type="transmembrane region" description="Helical" evidence="11">
    <location>
        <begin position="1289"/>
        <end position="1307"/>
    </location>
</feature>
<evidence type="ECO:0000256" key="4">
    <source>
        <dbReference type="ARBA" id="ARBA00022692"/>
    </source>
</evidence>
<dbReference type="InterPro" id="IPR013581">
    <property type="entry name" value="PDR_assoc"/>
</dbReference>
<evidence type="ECO:0000256" key="11">
    <source>
        <dbReference type="SAM" id="Phobius"/>
    </source>
</evidence>
<evidence type="ECO:0000256" key="10">
    <source>
        <dbReference type="SAM" id="MobiDB-lite"/>
    </source>
</evidence>
<dbReference type="Pfam" id="PF00005">
    <property type="entry name" value="ABC_tran"/>
    <property type="match status" value="2"/>
</dbReference>
<dbReference type="InterPro" id="IPR034001">
    <property type="entry name" value="ABCG_PDR_1"/>
</dbReference>
<accession>A0A8T0HZK5</accession>
<keyword evidence="4 11" id="KW-0812">Transmembrane</keyword>
<feature type="domain" description="ABC transporter" evidence="12">
    <location>
        <begin position="201"/>
        <end position="474"/>
    </location>
</feature>
<dbReference type="PROSITE" id="PS50893">
    <property type="entry name" value="ABC_TRANSPORTER_2"/>
    <property type="match status" value="2"/>
</dbReference>
<dbReference type="Pfam" id="PF14510">
    <property type="entry name" value="ABC_trans_N"/>
    <property type="match status" value="1"/>
</dbReference>
<feature type="region of interest" description="Disordered" evidence="10">
    <location>
        <begin position="842"/>
        <end position="919"/>
    </location>
</feature>
<evidence type="ECO:0000313" key="13">
    <source>
        <dbReference type="EMBL" id="KAG0576207.1"/>
    </source>
</evidence>
<evidence type="ECO:0000256" key="2">
    <source>
        <dbReference type="ARBA" id="ARBA00006012"/>
    </source>
</evidence>
<dbReference type="CDD" id="cd03233">
    <property type="entry name" value="ABCG_PDR_domain1"/>
    <property type="match status" value="1"/>
</dbReference>
<feature type="transmembrane region" description="Helical" evidence="11">
    <location>
        <begin position="714"/>
        <end position="735"/>
    </location>
</feature>
<feature type="region of interest" description="Disordered" evidence="10">
    <location>
        <begin position="1"/>
        <end position="52"/>
    </location>
</feature>
<dbReference type="InterPro" id="IPR034003">
    <property type="entry name" value="ABCG_PDR_2"/>
</dbReference>
<dbReference type="InterPro" id="IPR003593">
    <property type="entry name" value="AAA+_ATPase"/>
</dbReference>
<dbReference type="PANTHER" id="PTHR48040">
    <property type="entry name" value="PLEIOTROPIC DRUG RESISTANCE PROTEIN 1-LIKE ISOFORM X1"/>
    <property type="match status" value="1"/>
</dbReference>